<evidence type="ECO:0000256" key="1">
    <source>
        <dbReference type="ARBA" id="ARBA00004167"/>
    </source>
</evidence>
<keyword evidence="6" id="KW-0472">Membrane</keyword>
<evidence type="ECO:0000256" key="5">
    <source>
        <dbReference type="ARBA" id="ARBA00022989"/>
    </source>
</evidence>
<dbReference type="OrthoDB" id="1997677at2"/>
<dbReference type="Gene3D" id="3.90.550.10">
    <property type="entry name" value="Spore Coat Polysaccharide Biosynthesis Protein SpsA, Chain A"/>
    <property type="match status" value="1"/>
</dbReference>
<evidence type="ECO:0000256" key="2">
    <source>
        <dbReference type="ARBA" id="ARBA00022676"/>
    </source>
</evidence>
<dbReference type="Pfam" id="PF01697">
    <property type="entry name" value="Glyco_transf_92"/>
    <property type="match status" value="1"/>
</dbReference>
<dbReference type="SUPFAM" id="SSF53448">
    <property type="entry name" value="Nucleotide-diphospho-sugar transferases"/>
    <property type="match status" value="1"/>
</dbReference>
<dbReference type="GO" id="GO:0005737">
    <property type="term" value="C:cytoplasm"/>
    <property type="evidence" value="ECO:0007669"/>
    <property type="project" value="TreeGrafter"/>
</dbReference>
<comment type="subcellular location">
    <subcellularLocation>
        <location evidence="1">Membrane</location>
        <topology evidence="1">Single-pass membrane protein</topology>
    </subcellularLocation>
</comment>
<organism evidence="7 8">
    <name type="scientific">Gluconobacter albidus</name>
    <dbReference type="NCBI Taxonomy" id="318683"/>
    <lineage>
        <taxon>Bacteria</taxon>
        <taxon>Pseudomonadati</taxon>
        <taxon>Pseudomonadota</taxon>
        <taxon>Alphaproteobacteria</taxon>
        <taxon>Acetobacterales</taxon>
        <taxon>Acetobacteraceae</taxon>
        <taxon>Gluconobacter</taxon>
    </lineage>
</organism>
<dbReference type="InterPro" id="IPR029044">
    <property type="entry name" value="Nucleotide-diphossugar_trans"/>
</dbReference>
<dbReference type="GO" id="GO:0016020">
    <property type="term" value="C:membrane"/>
    <property type="evidence" value="ECO:0007669"/>
    <property type="project" value="UniProtKB-SubCell"/>
</dbReference>
<keyword evidence="2" id="KW-0328">Glycosyltransferase</keyword>
<evidence type="ECO:0008006" key="9">
    <source>
        <dbReference type="Google" id="ProtNLM"/>
    </source>
</evidence>
<dbReference type="GO" id="GO:0016757">
    <property type="term" value="F:glycosyltransferase activity"/>
    <property type="evidence" value="ECO:0007669"/>
    <property type="project" value="UniProtKB-KW"/>
</dbReference>
<dbReference type="PATRIC" id="fig|318683.6.peg.3160"/>
<evidence type="ECO:0000256" key="3">
    <source>
        <dbReference type="ARBA" id="ARBA00022679"/>
    </source>
</evidence>
<dbReference type="Proteomes" id="UP000075636">
    <property type="component" value="Unassembled WGS sequence"/>
</dbReference>
<name>A0A149TM43_9PROT</name>
<reference evidence="7 8" key="1">
    <citation type="submission" date="2015-06" db="EMBL/GenBank/DDBJ databases">
        <title>Improved classification and identification of acetic acid bacteria using matrix-assisted laser desorption/ionization time-of-flight mass spectrometry; Gluconobacter nephelii and Gluconobacter uchimurae are later heterotypic synonyms of Gluconobacter japonicus and Gluconobacter oxydans, respectively.</title>
        <authorList>
            <person name="Li L."/>
            <person name="Cleenwerck I."/>
            <person name="De Vuyst L."/>
            <person name="Vandamme P."/>
        </authorList>
    </citation>
    <scope>NUCLEOTIDE SEQUENCE [LARGE SCALE GENOMIC DNA]</scope>
    <source>
        <strain evidence="7 8">LMG 1768</strain>
    </source>
</reference>
<evidence type="ECO:0000313" key="7">
    <source>
        <dbReference type="EMBL" id="KXV49813.1"/>
    </source>
</evidence>
<gene>
    <name evidence="7" type="ORF">AD945_03535</name>
</gene>
<protein>
    <recommendedName>
        <fullName evidence="9">Glycosyl transferase</fullName>
    </recommendedName>
</protein>
<dbReference type="EMBL" id="LHZR01000090">
    <property type="protein sequence ID" value="KXV49813.1"/>
    <property type="molecule type" value="Genomic_DNA"/>
</dbReference>
<sequence>MKVAVALIVKDEERDIREWMAYYSLIGFDTQIIFDNKSSDSTAEIIKNYAEKMDIRYNYFPHDKHHCQNAAYENALQKYGNEFDWIAFFDSDEFFSINDGTPLKEWLAGFENAPAIGINWAIYGASGHVSFPDGLVTENFLHRAPQNFGDNKHIKSIVRPGCIQNCINPHAFALKDDMNRGYVDTANRTLNWLFIPENNAHIPGVVSQDADWSTARVNHYFTRSYAHWERKLHRGYFDEDAIRKIEQFKYFDRNEILDESMKKYSVYINRKITDVGM</sequence>
<proteinExistence type="predicted"/>
<dbReference type="AlphaFoldDB" id="A0A149TM43"/>
<dbReference type="PANTHER" id="PTHR21461:SF69">
    <property type="entry name" value="GLYCOSYLTRANSFERASE FAMILY 92 PROTEIN"/>
    <property type="match status" value="1"/>
</dbReference>
<evidence type="ECO:0000256" key="4">
    <source>
        <dbReference type="ARBA" id="ARBA00022692"/>
    </source>
</evidence>
<comment type="caution">
    <text evidence="7">The sequence shown here is derived from an EMBL/GenBank/DDBJ whole genome shotgun (WGS) entry which is preliminary data.</text>
</comment>
<dbReference type="PANTHER" id="PTHR21461">
    <property type="entry name" value="GLYCOSYLTRANSFERASE FAMILY 92 PROTEIN"/>
    <property type="match status" value="1"/>
</dbReference>
<keyword evidence="4" id="KW-0812">Transmembrane</keyword>
<evidence type="ECO:0000256" key="6">
    <source>
        <dbReference type="ARBA" id="ARBA00023136"/>
    </source>
</evidence>
<dbReference type="InterPro" id="IPR008166">
    <property type="entry name" value="Glyco_transf_92"/>
</dbReference>
<accession>A0A149TM43</accession>
<evidence type="ECO:0000313" key="8">
    <source>
        <dbReference type="Proteomes" id="UP000075636"/>
    </source>
</evidence>
<keyword evidence="3" id="KW-0808">Transferase</keyword>
<dbReference type="RefSeq" id="WP_062106529.1">
    <property type="nucleotide sequence ID" value="NZ_LHZR01000090.1"/>
</dbReference>
<keyword evidence="5" id="KW-1133">Transmembrane helix</keyword>